<evidence type="ECO:0000256" key="5">
    <source>
        <dbReference type="ARBA" id="ARBA00022741"/>
    </source>
</evidence>
<organism evidence="9 10">
    <name type="scientific">Novosphingobium panipatense</name>
    <dbReference type="NCBI Taxonomy" id="428991"/>
    <lineage>
        <taxon>Bacteria</taxon>
        <taxon>Pseudomonadati</taxon>
        <taxon>Pseudomonadota</taxon>
        <taxon>Alphaproteobacteria</taxon>
        <taxon>Sphingomonadales</taxon>
        <taxon>Sphingomonadaceae</taxon>
        <taxon>Novosphingobium</taxon>
    </lineage>
</organism>
<dbReference type="Pfam" id="PF08448">
    <property type="entry name" value="PAS_4"/>
    <property type="match status" value="1"/>
</dbReference>
<dbReference type="EC" id="2.7.13.3" evidence="2"/>
<evidence type="ECO:0000256" key="3">
    <source>
        <dbReference type="ARBA" id="ARBA00022553"/>
    </source>
</evidence>
<dbReference type="InterPro" id="IPR013767">
    <property type="entry name" value="PAS_fold"/>
</dbReference>
<evidence type="ECO:0000256" key="4">
    <source>
        <dbReference type="ARBA" id="ARBA00022679"/>
    </source>
</evidence>
<dbReference type="CDD" id="cd00130">
    <property type="entry name" value="PAS"/>
    <property type="match status" value="1"/>
</dbReference>
<dbReference type="SMART" id="SM00911">
    <property type="entry name" value="HWE_HK"/>
    <property type="match status" value="1"/>
</dbReference>
<dbReference type="PROSITE" id="PS50112">
    <property type="entry name" value="PAS"/>
    <property type="match status" value="1"/>
</dbReference>
<dbReference type="InterPro" id="IPR000014">
    <property type="entry name" value="PAS"/>
</dbReference>
<evidence type="ECO:0000256" key="2">
    <source>
        <dbReference type="ARBA" id="ARBA00012438"/>
    </source>
</evidence>
<dbReference type="Gene3D" id="3.30.450.20">
    <property type="entry name" value="PAS domain"/>
    <property type="match status" value="2"/>
</dbReference>
<name>A0ABY1QU10_9SPHN</name>
<dbReference type="Gene3D" id="3.30.565.10">
    <property type="entry name" value="Histidine kinase-like ATPase, C-terminal domain"/>
    <property type="match status" value="1"/>
</dbReference>
<evidence type="ECO:0000256" key="7">
    <source>
        <dbReference type="ARBA" id="ARBA00022840"/>
    </source>
</evidence>
<evidence type="ECO:0000259" key="8">
    <source>
        <dbReference type="PROSITE" id="PS50112"/>
    </source>
</evidence>
<accession>A0ABY1QU10</accession>
<keyword evidence="10" id="KW-1185">Reference proteome</keyword>
<keyword evidence="7" id="KW-0067">ATP-binding</keyword>
<dbReference type="PANTHER" id="PTHR41523">
    <property type="entry name" value="TWO-COMPONENT SYSTEM SENSOR PROTEIN"/>
    <property type="match status" value="1"/>
</dbReference>
<dbReference type="InterPro" id="IPR036890">
    <property type="entry name" value="HATPase_C_sf"/>
</dbReference>
<dbReference type="Pfam" id="PF00989">
    <property type="entry name" value="PAS"/>
    <property type="match status" value="1"/>
</dbReference>
<evidence type="ECO:0000313" key="10">
    <source>
        <dbReference type="Proteomes" id="UP001157910"/>
    </source>
</evidence>
<dbReference type="InterPro" id="IPR013656">
    <property type="entry name" value="PAS_4"/>
</dbReference>
<dbReference type="NCBIfam" id="TIGR00229">
    <property type="entry name" value="sensory_box"/>
    <property type="match status" value="1"/>
</dbReference>
<keyword evidence="4" id="KW-0808">Transferase</keyword>
<dbReference type="SUPFAM" id="SSF55785">
    <property type="entry name" value="PYP-like sensor domain (PAS domain)"/>
    <property type="match status" value="2"/>
</dbReference>
<evidence type="ECO:0000313" key="9">
    <source>
        <dbReference type="EMBL" id="SMP80458.1"/>
    </source>
</evidence>
<dbReference type="SUPFAM" id="SSF55874">
    <property type="entry name" value="ATPase domain of HSP90 chaperone/DNA topoisomerase II/histidine kinase"/>
    <property type="match status" value="1"/>
</dbReference>
<proteinExistence type="predicted"/>
<keyword evidence="5" id="KW-0547">Nucleotide-binding</keyword>
<dbReference type="InterPro" id="IPR035965">
    <property type="entry name" value="PAS-like_dom_sf"/>
</dbReference>
<dbReference type="InterPro" id="IPR011102">
    <property type="entry name" value="Sig_transdc_His_kinase_HWE"/>
</dbReference>
<keyword evidence="6" id="KW-0418">Kinase</keyword>
<dbReference type="Pfam" id="PF07536">
    <property type="entry name" value="HWE_HK"/>
    <property type="match status" value="1"/>
</dbReference>
<protein>
    <recommendedName>
        <fullName evidence="2">histidine kinase</fullName>
        <ecNumber evidence="2">2.7.13.3</ecNumber>
    </recommendedName>
</protein>
<evidence type="ECO:0000256" key="1">
    <source>
        <dbReference type="ARBA" id="ARBA00000085"/>
    </source>
</evidence>
<gene>
    <name evidence="9" type="ORF">SAMN06296065_11442</name>
</gene>
<sequence length="489" mass="51793">MDEAVPDTLSLEELRRRLVEAEDTLRAIREGDADAVVVRNANEDTVFALSGGQESYRAIMEAMDIGAIALDDQGRVLYANAAFCALIGCAATQLQHLPIFEKLDANSAQVVRETIEQARHGRHQVQFVQSHRGSNRHLMVTAAPLPMAFGTGCALTFSDVTARVEAAALEESERIGEAVIASANEAVVVCDRAGNIIKANAAASALMPGEAIGRHFTDALPLAFAEDGRISTSDGLLDLAAAGSAARGVEAFAFHPDARKDLLVSVAPLRVSGETIGGSVITLVDLSERKAFEKRQTLMMHELDHRVKNTLAMVLSICGRTLAGSDSLEEFRLRFTRRIQALAATHSLLADASWAGIDLAALIETELAPYVSAAGPHLAVSKLERTVAPDVAIAFGLVVHELATNAVKYGALSAENGKVTVSGSTLNGNLYEVVWAESGGPPVTPPIRQGFGQTLITRSLARGEGTGATVDFAPDGVVCRMVLPIEVET</sequence>
<keyword evidence="3" id="KW-0597">Phosphoprotein</keyword>
<feature type="domain" description="PAS" evidence="8">
    <location>
        <begin position="52"/>
        <end position="122"/>
    </location>
</feature>
<comment type="caution">
    <text evidence="9">The sequence shown here is derived from an EMBL/GenBank/DDBJ whole genome shotgun (WGS) entry which is preliminary data.</text>
</comment>
<dbReference type="EMBL" id="FXUI01000014">
    <property type="protein sequence ID" value="SMP80458.1"/>
    <property type="molecule type" value="Genomic_DNA"/>
</dbReference>
<reference evidence="9 10" key="1">
    <citation type="submission" date="2017-05" db="EMBL/GenBank/DDBJ databases">
        <authorList>
            <person name="Varghese N."/>
            <person name="Submissions S."/>
        </authorList>
    </citation>
    <scope>NUCLEOTIDE SEQUENCE [LARGE SCALE GENOMIC DNA]</scope>
    <source>
        <strain evidence="9 10">SM16</strain>
    </source>
</reference>
<comment type="catalytic activity">
    <reaction evidence="1">
        <text>ATP + protein L-histidine = ADP + protein N-phospho-L-histidine.</text>
        <dbReference type="EC" id="2.7.13.3"/>
    </reaction>
</comment>
<evidence type="ECO:0000256" key="6">
    <source>
        <dbReference type="ARBA" id="ARBA00022777"/>
    </source>
</evidence>
<dbReference type="PANTHER" id="PTHR41523:SF7">
    <property type="entry name" value="HISTIDINE KINASE"/>
    <property type="match status" value="1"/>
</dbReference>
<dbReference type="Proteomes" id="UP001157910">
    <property type="component" value="Unassembled WGS sequence"/>
</dbReference>
<dbReference type="RefSeq" id="WP_283406992.1">
    <property type="nucleotide sequence ID" value="NZ_FXUI01000014.1"/>
</dbReference>
<dbReference type="SMART" id="SM00091">
    <property type="entry name" value="PAS"/>
    <property type="match status" value="2"/>
</dbReference>